<dbReference type="STRING" id="310781.SAMN05216259_102450"/>
<organism evidence="4 5">
    <name type="scientific">Actinacidiphila guanduensis</name>
    <dbReference type="NCBI Taxonomy" id="310781"/>
    <lineage>
        <taxon>Bacteria</taxon>
        <taxon>Bacillati</taxon>
        <taxon>Actinomycetota</taxon>
        <taxon>Actinomycetes</taxon>
        <taxon>Kitasatosporales</taxon>
        <taxon>Streptomycetaceae</taxon>
        <taxon>Actinacidiphila</taxon>
    </lineage>
</organism>
<keyword evidence="5" id="KW-1185">Reference proteome</keyword>
<dbReference type="AlphaFoldDB" id="A0A1G9Y8A8"/>
<protein>
    <submittedName>
        <fullName evidence="4">Putative hydrolase of the HAD superfamily</fullName>
    </submittedName>
</protein>
<dbReference type="NCBIfam" id="TIGR01549">
    <property type="entry name" value="HAD-SF-IA-v1"/>
    <property type="match status" value="1"/>
</dbReference>
<keyword evidence="3" id="KW-0460">Magnesium</keyword>
<evidence type="ECO:0000256" key="1">
    <source>
        <dbReference type="ARBA" id="ARBA00001946"/>
    </source>
</evidence>
<dbReference type="InterPro" id="IPR036412">
    <property type="entry name" value="HAD-like_sf"/>
</dbReference>
<dbReference type="GO" id="GO:0016787">
    <property type="term" value="F:hydrolase activity"/>
    <property type="evidence" value="ECO:0007669"/>
    <property type="project" value="UniProtKB-KW"/>
</dbReference>
<evidence type="ECO:0000313" key="5">
    <source>
        <dbReference type="Proteomes" id="UP000199341"/>
    </source>
</evidence>
<dbReference type="Proteomes" id="UP000199341">
    <property type="component" value="Unassembled WGS sequence"/>
</dbReference>
<evidence type="ECO:0000256" key="3">
    <source>
        <dbReference type="ARBA" id="ARBA00022842"/>
    </source>
</evidence>
<keyword evidence="2 4" id="KW-0378">Hydrolase</keyword>
<dbReference type="InterPro" id="IPR006439">
    <property type="entry name" value="HAD-SF_hydro_IA"/>
</dbReference>
<evidence type="ECO:0000256" key="2">
    <source>
        <dbReference type="ARBA" id="ARBA00022801"/>
    </source>
</evidence>
<comment type="cofactor">
    <cofactor evidence="1">
        <name>Mg(2+)</name>
        <dbReference type="ChEBI" id="CHEBI:18420"/>
    </cofactor>
</comment>
<dbReference type="InterPro" id="IPR051400">
    <property type="entry name" value="HAD-like_hydrolase"/>
</dbReference>
<dbReference type="PANTHER" id="PTHR46470">
    <property type="entry name" value="N-ACYLNEURAMINATE-9-PHOSPHATASE"/>
    <property type="match status" value="1"/>
</dbReference>
<dbReference type="Gene3D" id="3.40.50.1000">
    <property type="entry name" value="HAD superfamily/HAD-like"/>
    <property type="match status" value="1"/>
</dbReference>
<dbReference type="EMBL" id="FNIE01000002">
    <property type="protein sequence ID" value="SDN05257.1"/>
    <property type="molecule type" value="Genomic_DNA"/>
</dbReference>
<accession>A0A1G9Y8A8</accession>
<evidence type="ECO:0000313" key="4">
    <source>
        <dbReference type="EMBL" id="SDN05257.1"/>
    </source>
</evidence>
<name>A0A1G9Y8A8_9ACTN</name>
<gene>
    <name evidence="4" type="ORF">SAMN05216259_102450</name>
</gene>
<dbReference type="Pfam" id="PF00702">
    <property type="entry name" value="Hydrolase"/>
    <property type="match status" value="1"/>
</dbReference>
<dbReference type="SUPFAM" id="SSF56784">
    <property type="entry name" value="HAD-like"/>
    <property type="match status" value="1"/>
</dbReference>
<sequence>MIRARYLLSVSTAELWHAYCCDMAALLSCTDEVLDGLDELRAAGWRVGVATNGAVDIQWAKLGATGIADHVDGAFVSEEADARKPDVRHFALAAARCGGALEDGGWMVGDNPVNDVGGGHAAGLRTIWLDNGRPWDPRVPAPDHTVADVSGAIDHLLQMEADHVSTAS</sequence>
<proteinExistence type="predicted"/>
<reference evidence="4 5" key="1">
    <citation type="submission" date="2016-10" db="EMBL/GenBank/DDBJ databases">
        <authorList>
            <person name="de Groot N.N."/>
        </authorList>
    </citation>
    <scope>NUCLEOTIDE SEQUENCE [LARGE SCALE GENOMIC DNA]</scope>
    <source>
        <strain evidence="4 5">CGMCC 4.2022</strain>
    </source>
</reference>
<dbReference type="InterPro" id="IPR023214">
    <property type="entry name" value="HAD_sf"/>
</dbReference>
<dbReference type="GO" id="GO:0044281">
    <property type="term" value="P:small molecule metabolic process"/>
    <property type="evidence" value="ECO:0007669"/>
    <property type="project" value="UniProtKB-ARBA"/>
</dbReference>